<dbReference type="CDD" id="cd08556">
    <property type="entry name" value="GDPD"/>
    <property type="match status" value="1"/>
</dbReference>
<dbReference type="InterPro" id="IPR017946">
    <property type="entry name" value="PLC-like_Pdiesterase_TIM-brl"/>
</dbReference>
<protein>
    <submittedName>
        <fullName evidence="2">Putative Glycerophosphoryl diester phosphodiesterase</fullName>
        <ecNumber evidence="2">3.1.4.46</ecNumber>
    </submittedName>
</protein>
<dbReference type="SUPFAM" id="SSF51695">
    <property type="entry name" value="PLC-like phosphodiesterases"/>
    <property type="match status" value="1"/>
</dbReference>
<dbReference type="Proteomes" id="UP000013893">
    <property type="component" value="Chromosome"/>
</dbReference>
<dbReference type="PANTHER" id="PTHR46211:SF14">
    <property type="entry name" value="GLYCEROPHOSPHODIESTER PHOSPHODIESTERASE"/>
    <property type="match status" value="1"/>
</dbReference>
<dbReference type="PATRIC" id="fig|1332188.3.peg.97"/>
<sequence>MLIIGHRGAKGLAPENTLAALQAGVDAGADMLECDVRLTKDNQLVIIHDSRLMRTHRQLVAVSGLTLAELQERTPDMPVPTLREALDAYFGKIILNIEIKSRGAGKAVVALLAKDYITRPQDWDTILLSSFHVGELRSIRRASQRANIALLHRENPFTFIAFERSLRLSAVGFHRLTINSFALDIAHRIGLFTYVYTVNRPEAALRLEAQGVDGIVTNYPDILVEVLNNSN</sequence>
<gene>
    <name evidence="2" type="ORF">L336_0097</name>
</gene>
<evidence type="ECO:0000313" key="3">
    <source>
        <dbReference type="Proteomes" id="UP000013893"/>
    </source>
</evidence>
<organism evidence="2 3">
    <name type="scientific">Candidatus Saccharimonas aalborgensis</name>
    <dbReference type="NCBI Taxonomy" id="1332188"/>
    <lineage>
        <taxon>Bacteria</taxon>
        <taxon>Candidatus Saccharimonadota</taxon>
        <taxon>Candidatus Saccharimonadia</taxon>
        <taxon>Candidatus Saccharimonadales</taxon>
        <taxon>Candidatus Saccharimonadaceae</taxon>
        <taxon>Candidatus Saccharimonas</taxon>
    </lineage>
</organism>
<dbReference type="KEGG" id="saal:L336_0097"/>
<evidence type="ECO:0000313" key="2">
    <source>
        <dbReference type="EMBL" id="AGL61808.1"/>
    </source>
</evidence>
<dbReference type="PANTHER" id="PTHR46211">
    <property type="entry name" value="GLYCEROPHOSPHORYL DIESTER PHOSPHODIESTERASE"/>
    <property type="match status" value="1"/>
</dbReference>
<dbReference type="STRING" id="1332188.L336_0097"/>
<evidence type="ECO:0000259" key="1">
    <source>
        <dbReference type="PROSITE" id="PS51704"/>
    </source>
</evidence>
<proteinExistence type="predicted"/>
<accession>R4PJY8</accession>
<dbReference type="GO" id="GO:0006629">
    <property type="term" value="P:lipid metabolic process"/>
    <property type="evidence" value="ECO:0007669"/>
    <property type="project" value="InterPro"/>
</dbReference>
<dbReference type="HOGENOM" id="CLU_030006_3_5_0"/>
<dbReference type="AlphaFoldDB" id="R4PJY8"/>
<keyword evidence="3" id="KW-1185">Reference proteome</keyword>
<name>R4PJY8_9BACT</name>
<dbReference type="PROSITE" id="PS51704">
    <property type="entry name" value="GP_PDE"/>
    <property type="match status" value="1"/>
</dbReference>
<dbReference type="OrthoDB" id="384721at2"/>
<dbReference type="EMBL" id="CP005957">
    <property type="protein sequence ID" value="AGL61808.1"/>
    <property type="molecule type" value="Genomic_DNA"/>
</dbReference>
<dbReference type="Gene3D" id="3.20.20.190">
    <property type="entry name" value="Phosphatidylinositol (PI) phosphodiesterase"/>
    <property type="match status" value="1"/>
</dbReference>
<feature type="domain" description="GP-PDE" evidence="1">
    <location>
        <begin position="1"/>
        <end position="227"/>
    </location>
</feature>
<reference evidence="2 3" key="1">
    <citation type="journal article" date="2013" name="Nat. Biotechnol.">
        <title>Genome sequences of rare, uncultured bacteria obtained by differential coverage binning of multiple metagenomes.</title>
        <authorList>
            <person name="Albertsen M."/>
            <person name="Hugenholtz P."/>
            <person name="Skarshewski A."/>
            <person name="Nielsen K.L."/>
            <person name="Tyson G.W."/>
            <person name="Nielsen P.H."/>
        </authorList>
    </citation>
    <scope>NUCLEOTIDE SEQUENCE [LARGE SCALE GENOMIC DNA]</scope>
    <source>
        <strain evidence="2">TM71</strain>
    </source>
</reference>
<dbReference type="Pfam" id="PF03009">
    <property type="entry name" value="GDPD"/>
    <property type="match status" value="1"/>
</dbReference>
<keyword evidence="2" id="KW-0378">Hydrolase</keyword>
<dbReference type="EC" id="3.1.4.46" evidence="2"/>
<dbReference type="GO" id="GO:0008889">
    <property type="term" value="F:glycerophosphodiester phosphodiesterase activity"/>
    <property type="evidence" value="ECO:0007669"/>
    <property type="project" value="UniProtKB-EC"/>
</dbReference>
<dbReference type="RefSeq" id="WP_015641259.1">
    <property type="nucleotide sequence ID" value="NC_021219.1"/>
</dbReference>
<dbReference type="InterPro" id="IPR030395">
    <property type="entry name" value="GP_PDE_dom"/>
</dbReference>